<protein>
    <submittedName>
        <fullName evidence="1">Uncharacterized protein</fullName>
    </submittedName>
</protein>
<proteinExistence type="predicted"/>
<organism evidence="1 2">
    <name type="scientific">Portunus trituberculatus</name>
    <name type="common">Swimming crab</name>
    <name type="synonym">Neptunus trituberculatus</name>
    <dbReference type="NCBI Taxonomy" id="210409"/>
    <lineage>
        <taxon>Eukaryota</taxon>
        <taxon>Metazoa</taxon>
        <taxon>Ecdysozoa</taxon>
        <taxon>Arthropoda</taxon>
        <taxon>Crustacea</taxon>
        <taxon>Multicrustacea</taxon>
        <taxon>Malacostraca</taxon>
        <taxon>Eumalacostraca</taxon>
        <taxon>Eucarida</taxon>
        <taxon>Decapoda</taxon>
        <taxon>Pleocyemata</taxon>
        <taxon>Brachyura</taxon>
        <taxon>Eubrachyura</taxon>
        <taxon>Portunoidea</taxon>
        <taxon>Portunidae</taxon>
        <taxon>Portuninae</taxon>
        <taxon>Portunus</taxon>
    </lineage>
</organism>
<comment type="caution">
    <text evidence="1">The sequence shown here is derived from an EMBL/GenBank/DDBJ whole genome shotgun (WGS) entry which is preliminary data.</text>
</comment>
<gene>
    <name evidence="1" type="ORF">E2C01_056121</name>
</gene>
<dbReference type="AlphaFoldDB" id="A0A5B7GPH9"/>
<accession>A0A5B7GPH9</accession>
<keyword evidence="2" id="KW-1185">Reference proteome</keyword>
<evidence type="ECO:0000313" key="1">
    <source>
        <dbReference type="EMBL" id="MPC62041.1"/>
    </source>
</evidence>
<dbReference type="EMBL" id="VSRR010019233">
    <property type="protein sequence ID" value="MPC62041.1"/>
    <property type="molecule type" value="Genomic_DNA"/>
</dbReference>
<dbReference type="Proteomes" id="UP000324222">
    <property type="component" value="Unassembled WGS sequence"/>
</dbReference>
<sequence length="105" mass="11743">MASSDIWWRGVACRGVAWCGVVSDNEVWSQLARCGVMWRAGDREAAVFVTLSGMWRTWPGGRPYKDKTTPPLPPATIIITTTTTTTTNTTKITYDVCQHHHCNMQ</sequence>
<name>A0A5B7GPH9_PORTR</name>
<evidence type="ECO:0000313" key="2">
    <source>
        <dbReference type="Proteomes" id="UP000324222"/>
    </source>
</evidence>
<reference evidence="1 2" key="1">
    <citation type="submission" date="2019-05" db="EMBL/GenBank/DDBJ databases">
        <title>Another draft genome of Portunus trituberculatus and its Hox gene families provides insights of decapod evolution.</title>
        <authorList>
            <person name="Jeong J.-H."/>
            <person name="Song I."/>
            <person name="Kim S."/>
            <person name="Choi T."/>
            <person name="Kim D."/>
            <person name="Ryu S."/>
            <person name="Kim W."/>
        </authorList>
    </citation>
    <scope>NUCLEOTIDE SEQUENCE [LARGE SCALE GENOMIC DNA]</scope>
    <source>
        <tissue evidence="1">Muscle</tissue>
    </source>
</reference>